<reference evidence="2" key="2">
    <citation type="submission" date="2019-02" db="EMBL/GenBank/DDBJ databases">
        <title>Granulicella sibirica sp. nov., a psychrotolerant acidobacterium isolated from an organic soil layer in forested tundra, West Siberia.</title>
        <authorList>
            <person name="Oshkin I.Y."/>
            <person name="Kulichevskaya I.S."/>
            <person name="Rijpstra W.I.C."/>
            <person name="Sinninghe Damste J.S."/>
            <person name="Rakitin A.L."/>
            <person name="Ravin N.V."/>
            <person name="Dedysh S.N."/>
        </authorList>
    </citation>
    <scope>NUCLEOTIDE SEQUENCE [LARGE SCALE GENOMIC DNA]</scope>
    <source>
        <strain evidence="2">AF10</strain>
    </source>
</reference>
<sequence length="113" mass="12715">MITPGMQAIYLKLKSVAPVAVSPGEAKDYLPFKAGRLNIAGVYSDGTSFSTDDERLLDHLRSVGITFSKVPSDKPRDKFRYKFAELKPADVDAHLDSFKKLFEDSVRLKQHKR</sequence>
<evidence type="ECO:0000313" key="2">
    <source>
        <dbReference type="Proteomes" id="UP000289437"/>
    </source>
</evidence>
<proteinExistence type="predicted"/>
<dbReference type="Proteomes" id="UP000289437">
    <property type="component" value="Unassembled WGS sequence"/>
</dbReference>
<organism evidence="1 2">
    <name type="scientific">Granulicella sibirica</name>
    <dbReference type="NCBI Taxonomy" id="2479048"/>
    <lineage>
        <taxon>Bacteria</taxon>
        <taxon>Pseudomonadati</taxon>
        <taxon>Acidobacteriota</taxon>
        <taxon>Terriglobia</taxon>
        <taxon>Terriglobales</taxon>
        <taxon>Acidobacteriaceae</taxon>
        <taxon>Granulicella</taxon>
    </lineage>
</organism>
<gene>
    <name evidence="1" type="ORF">GRAN_3104</name>
</gene>
<name>A0A4Q0SZD9_9BACT</name>
<reference evidence="1 2" key="1">
    <citation type="submission" date="2018-11" db="EMBL/GenBank/DDBJ databases">
        <authorList>
            <person name="Mardanov A.V."/>
            <person name="Ravin N.V."/>
            <person name="Dedysh S.N."/>
        </authorList>
    </citation>
    <scope>NUCLEOTIDE SEQUENCE [LARGE SCALE GENOMIC DNA]</scope>
    <source>
        <strain evidence="1 2">AF10</strain>
    </source>
</reference>
<keyword evidence="2" id="KW-1185">Reference proteome</keyword>
<evidence type="ECO:0000313" key="1">
    <source>
        <dbReference type="EMBL" id="RXH56247.1"/>
    </source>
</evidence>
<comment type="caution">
    <text evidence="1">The sequence shown here is derived from an EMBL/GenBank/DDBJ whole genome shotgun (WGS) entry which is preliminary data.</text>
</comment>
<dbReference type="EMBL" id="RDSM01000002">
    <property type="protein sequence ID" value="RXH56247.1"/>
    <property type="molecule type" value="Genomic_DNA"/>
</dbReference>
<accession>A0A4Q0SZD9</accession>
<dbReference type="AlphaFoldDB" id="A0A4Q0SZD9"/>
<dbReference type="RefSeq" id="WP_128913745.1">
    <property type="nucleotide sequence ID" value="NZ_RDSM01000002.1"/>
</dbReference>
<protein>
    <submittedName>
        <fullName evidence="1">Uncharacterized protein</fullName>
    </submittedName>
</protein>